<sequence>MNRDSKSTFDEIAAQKGEEAAIQAGIEADPDAYELDADWFRHASPAREMMPHVRASYSWINADNRTDFQLIVDKMLVASGHVSVNRDLFTVTSELDRKTHVFQTMRDAKNWAVEHFDIHHALEDPPGDSTSRAYYTWASSEDRTNFQLFVDGSPIAKGRVSERRDLFTVASRPEGTTRSFRTMRAAKSWAISLFDSRRSTAHTPDSSDLRSSFAWISYKDRENFRLFVEGMLVAEGQVLERHRLVSIFSRLDETRHSFSTLTEAKKWAIEHYRSVSPAIERELIPNSQ</sequence>
<reference evidence="1" key="1">
    <citation type="submission" date="2019-09" db="EMBL/GenBank/DDBJ databases">
        <title>Characterisation of the sponge microbiome using genome-centric metagenomics.</title>
        <authorList>
            <person name="Engelberts J.P."/>
            <person name="Robbins S.J."/>
            <person name="De Goeij J.M."/>
            <person name="Aranda M."/>
            <person name="Bell S.C."/>
            <person name="Webster N.S."/>
        </authorList>
    </citation>
    <scope>NUCLEOTIDE SEQUENCE</scope>
    <source>
        <strain evidence="1">SB0664_bin_27</strain>
    </source>
</reference>
<organism evidence="1">
    <name type="scientific">Caldilineaceae bacterium SB0664_bin_27</name>
    <dbReference type="NCBI Taxonomy" id="2605260"/>
    <lineage>
        <taxon>Bacteria</taxon>
        <taxon>Bacillati</taxon>
        <taxon>Chloroflexota</taxon>
        <taxon>Caldilineae</taxon>
        <taxon>Caldilineales</taxon>
        <taxon>Caldilineaceae</taxon>
    </lineage>
</organism>
<name>A0A6B0YTX2_9CHLR</name>
<dbReference type="EMBL" id="VXRG01000100">
    <property type="protein sequence ID" value="MXY94153.1"/>
    <property type="molecule type" value="Genomic_DNA"/>
</dbReference>
<comment type="caution">
    <text evidence="1">The sequence shown here is derived from an EMBL/GenBank/DDBJ whole genome shotgun (WGS) entry which is preliminary data.</text>
</comment>
<gene>
    <name evidence="1" type="ORF">F4Y42_11990</name>
</gene>
<protein>
    <submittedName>
        <fullName evidence="1">Uncharacterized protein</fullName>
    </submittedName>
</protein>
<proteinExistence type="predicted"/>
<accession>A0A6B0YTX2</accession>
<dbReference type="AlphaFoldDB" id="A0A6B0YTX2"/>
<evidence type="ECO:0000313" key="1">
    <source>
        <dbReference type="EMBL" id="MXY94153.1"/>
    </source>
</evidence>